<dbReference type="AlphaFoldDB" id="A0A975J177"/>
<keyword evidence="3" id="KW-1185">Reference proteome</keyword>
<reference evidence="2" key="1">
    <citation type="submission" date="2021-04" db="EMBL/GenBank/DDBJ databases">
        <title>Luteolibacter sp. 32A isolated from the skin of an Anderson's salamander (Ambystoma andersonii).</title>
        <authorList>
            <person name="Spergser J."/>
            <person name="Busse H.-J."/>
        </authorList>
    </citation>
    <scope>NUCLEOTIDE SEQUENCE</scope>
    <source>
        <strain evidence="2">32A</strain>
    </source>
</reference>
<feature type="transmembrane region" description="Helical" evidence="1">
    <location>
        <begin position="21"/>
        <end position="46"/>
    </location>
</feature>
<organism evidence="2 3">
    <name type="scientific">Luteolibacter ambystomatis</name>
    <dbReference type="NCBI Taxonomy" id="2824561"/>
    <lineage>
        <taxon>Bacteria</taxon>
        <taxon>Pseudomonadati</taxon>
        <taxon>Verrucomicrobiota</taxon>
        <taxon>Verrucomicrobiia</taxon>
        <taxon>Verrucomicrobiales</taxon>
        <taxon>Verrucomicrobiaceae</taxon>
        <taxon>Luteolibacter</taxon>
    </lineage>
</organism>
<dbReference type="RefSeq" id="WP_211632682.1">
    <property type="nucleotide sequence ID" value="NZ_CP073100.1"/>
</dbReference>
<feature type="transmembrane region" description="Helical" evidence="1">
    <location>
        <begin position="66"/>
        <end position="87"/>
    </location>
</feature>
<evidence type="ECO:0000313" key="2">
    <source>
        <dbReference type="EMBL" id="QUE52112.1"/>
    </source>
</evidence>
<keyword evidence="1" id="KW-0812">Transmembrane</keyword>
<dbReference type="Proteomes" id="UP000676169">
    <property type="component" value="Chromosome"/>
</dbReference>
<evidence type="ECO:0000313" key="3">
    <source>
        <dbReference type="Proteomes" id="UP000676169"/>
    </source>
</evidence>
<dbReference type="KEGG" id="lamb:KBB96_04285"/>
<gene>
    <name evidence="2" type="ORF">KBB96_04285</name>
</gene>
<accession>A0A975J177</accession>
<keyword evidence="1" id="KW-1133">Transmembrane helix</keyword>
<keyword evidence="1" id="KW-0472">Membrane</keyword>
<proteinExistence type="predicted"/>
<dbReference type="EMBL" id="CP073100">
    <property type="protein sequence ID" value="QUE52112.1"/>
    <property type="molecule type" value="Genomic_DNA"/>
</dbReference>
<protein>
    <submittedName>
        <fullName evidence="2">Uncharacterized protein</fullName>
    </submittedName>
</protein>
<name>A0A975J177_9BACT</name>
<sequence length="96" mass="10407">MKSTLWTGPLMLVTGQVSKRTAAFMIAGAIPAILVALFLTVPNFLFCTPQHQAYFYFGRDLANSPLSLVPMLVAAICALIALSLPAVPSRRVCVRR</sequence>
<evidence type="ECO:0000256" key="1">
    <source>
        <dbReference type="SAM" id="Phobius"/>
    </source>
</evidence>